<dbReference type="SUPFAM" id="SSF54631">
    <property type="entry name" value="CBS-domain pair"/>
    <property type="match status" value="1"/>
</dbReference>
<dbReference type="PROSITE" id="PS51371">
    <property type="entry name" value="CBS"/>
    <property type="match status" value="2"/>
</dbReference>
<evidence type="ECO:0000256" key="3">
    <source>
        <dbReference type="PROSITE-ProRule" id="PRU00703"/>
    </source>
</evidence>
<dbReference type="Pfam" id="PF00571">
    <property type="entry name" value="CBS"/>
    <property type="match status" value="2"/>
</dbReference>
<dbReference type="InterPro" id="IPR005170">
    <property type="entry name" value="Transptr-assoc_dom"/>
</dbReference>
<organism evidence="5 6">
    <name type="scientific">Candidatus Electrothrix marina</name>
    <dbReference type="NCBI Taxonomy" id="1859130"/>
    <lineage>
        <taxon>Bacteria</taxon>
        <taxon>Pseudomonadati</taxon>
        <taxon>Thermodesulfobacteriota</taxon>
        <taxon>Desulfobulbia</taxon>
        <taxon>Desulfobulbales</taxon>
        <taxon>Desulfobulbaceae</taxon>
        <taxon>Candidatus Electrothrix</taxon>
    </lineage>
</organism>
<evidence type="ECO:0000259" key="4">
    <source>
        <dbReference type="PROSITE" id="PS51371"/>
    </source>
</evidence>
<dbReference type="SMART" id="SM01091">
    <property type="entry name" value="CorC_HlyC"/>
    <property type="match status" value="1"/>
</dbReference>
<dbReference type="InterPro" id="IPR046342">
    <property type="entry name" value="CBS_dom_sf"/>
</dbReference>
<comment type="caution">
    <text evidence="5">The sequence shown here is derived from an EMBL/GenBank/DDBJ whole genome shotgun (WGS) entry which is preliminary data.</text>
</comment>
<dbReference type="PANTHER" id="PTHR22777:SF17">
    <property type="entry name" value="UPF0053 PROTEIN SLL0260"/>
    <property type="match status" value="1"/>
</dbReference>
<dbReference type="Proteomes" id="UP000288892">
    <property type="component" value="Unassembled WGS sequence"/>
</dbReference>
<protein>
    <submittedName>
        <fullName evidence="5">CBS domain-containing protein</fullName>
    </submittedName>
</protein>
<evidence type="ECO:0000256" key="2">
    <source>
        <dbReference type="ARBA" id="ARBA00023122"/>
    </source>
</evidence>
<dbReference type="PANTHER" id="PTHR22777">
    <property type="entry name" value="HEMOLYSIN-RELATED"/>
    <property type="match status" value="1"/>
</dbReference>
<dbReference type="FunFam" id="3.10.580.10:FF:000002">
    <property type="entry name" value="Magnesium/cobalt efflux protein CorC"/>
    <property type="match status" value="1"/>
</dbReference>
<keyword evidence="2 3" id="KW-0129">CBS domain</keyword>
<dbReference type="SMART" id="SM00116">
    <property type="entry name" value="CBS"/>
    <property type="match status" value="2"/>
</dbReference>
<dbReference type="GO" id="GO:0050660">
    <property type="term" value="F:flavin adenine dinucleotide binding"/>
    <property type="evidence" value="ECO:0007669"/>
    <property type="project" value="InterPro"/>
</dbReference>
<dbReference type="Gene3D" id="3.10.580.10">
    <property type="entry name" value="CBS-domain"/>
    <property type="match status" value="1"/>
</dbReference>
<reference evidence="5 6" key="1">
    <citation type="submission" date="2017-01" db="EMBL/GenBank/DDBJ databases">
        <title>The cable genome- insights into the physiology and evolution of filamentous bacteria capable of sulfide oxidation via long distance electron transfer.</title>
        <authorList>
            <person name="Schreiber L."/>
            <person name="Bjerg J.T."/>
            <person name="Boggild A."/>
            <person name="Van De Vossenberg J."/>
            <person name="Meysman F."/>
            <person name="Nielsen L.P."/>
            <person name="Schramm A."/>
            <person name="Kjeldsen K.U."/>
        </authorList>
    </citation>
    <scope>NUCLEOTIDE SEQUENCE [LARGE SCALE GENOMIC DNA]</scope>
    <source>
        <strain evidence="5">A5</strain>
    </source>
</reference>
<keyword evidence="1" id="KW-0677">Repeat</keyword>
<evidence type="ECO:0000313" key="6">
    <source>
        <dbReference type="Proteomes" id="UP000288892"/>
    </source>
</evidence>
<dbReference type="GO" id="GO:0005886">
    <property type="term" value="C:plasma membrane"/>
    <property type="evidence" value="ECO:0007669"/>
    <property type="project" value="TreeGrafter"/>
</dbReference>
<dbReference type="InterPro" id="IPR036318">
    <property type="entry name" value="FAD-bd_PCMH-like_sf"/>
</dbReference>
<evidence type="ECO:0000313" key="5">
    <source>
        <dbReference type="EMBL" id="RWX51715.1"/>
    </source>
</evidence>
<dbReference type="InterPro" id="IPR000644">
    <property type="entry name" value="CBS_dom"/>
</dbReference>
<sequence length="308" mass="35139">MHHHAIKLPYDRCDRCDRYDRIRAKNMTEKEEDCGEKSFWQSLKSLAKFRRSPDTTQELEHEIQELLEDGEEQGLISSHEEQLINSIFHFRATVASEIMTPTAEIVRIDVNSSVQKAVTLINVAGYTRIPVFSGSQDNIVGILHAKDLLRPVGGKAEPERHLENYLNPPMIISESKPVTELLREFQAKKNHMAVVTDEFGGVRGLITLEDVIEEIVGEIDDEHDQEERELMQVDRQTVVVDAKIDIEVVEKHFQCRLPDGPYESIGGFMIHRLGRMPQNGETVDTPSLTLTVLVANPRKVRTVRIRKV</sequence>
<dbReference type="Pfam" id="PF03471">
    <property type="entry name" value="CorC_HlyC"/>
    <property type="match status" value="1"/>
</dbReference>
<dbReference type="InterPro" id="IPR016169">
    <property type="entry name" value="FAD-bd_PCMH_sub2"/>
</dbReference>
<name>A0A444JF57_9BACT</name>
<dbReference type="EMBL" id="MTKS01000092">
    <property type="protein sequence ID" value="RWX51715.1"/>
    <property type="molecule type" value="Genomic_DNA"/>
</dbReference>
<gene>
    <name evidence="5" type="ORF">VU01_10922</name>
</gene>
<feature type="domain" description="CBS" evidence="4">
    <location>
        <begin position="165"/>
        <end position="222"/>
    </location>
</feature>
<evidence type="ECO:0000256" key="1">
    <source>
        <dbReference type="ARBA" id="ARBA00022737"/>
    </source>
</evidence>
<keyword evidence="6" id="KW-1185">Reference proteome</keyword>
<feature type="domain" description="CBS" evidence="4">
    <location>
        <begin position="99"/>
        <end position="159"/>
    </location>
</feature>
<dbReference type="SUPFAM" id="SSF56176">
    <property type="entry name" value="FAD-binding/transporter-associated domain-like"/>
    <property type="match status" value="1"/>
</dbReference>
<dbReference type="Gene3D" id="3.30.465.10">
    <property type="match status" value="1"/>
</dbReference>
<dbReference type="CDD" id="cd04590">
    <property type="entry name" value="CBS_pair_CorC_HlyC_assoc"/>
    <property type="match status" value="1"/>
</dbReference>
<proteinExistence type="predicted"/>
<dbReference type="InterPro" id="IPR044751">
    <property type="entry name" value="Ion_transp-like_CBS"/>
</dbReference>
<accession>A0A444JF57</accession>
<dbReference type="AlphaFoldDB" id="A0A444JF57"/>